<reference evidence="12 13" key="1">
    <citation type="submission" date="2019-08" db="EMBL/GenBank/DDBJ databases">
        <title>In-depth cultivation of the pig gut microbiome towards novel bacterial diversity and tailored functional studies.</title>
        <authorList>
            <person name="Wylensek D."/>
            <person name="Hitch T.C.A."/>
            <person name="Clavel T."/>
        </authorList>
    </citation>
    <scope>NUCLEOTIDE SEQUENCE [LARGE SCALE GENOMIC DNA]</scope>
    <source>
        <strain evidence="12 13">BL-389-WT-3D</strain>
    </source>
</reference>
<proteinExistence type="inferred from homology"/>
<keyword evidence="7" id="KW-0560">Oxidoreductase</keyword>
<gene>
    <name evidence="12" type="ORF">FYJ37_05950</name>
</gene>
<dbReference type="InterPro" id="IPR013785">
    <property type="entry name" value="Aldolase_TIM"/>
</dbReference>
<keyword evidence="8" id="KW-0408">Iron</keyword>
<dbReference type="Pfam" id="PF07992">
    <property type="entry name" value="Pyr_redox_2"/>
    <property type="match status" value="1"/>
</dbReference>
<evidence type="ECO:0000313" key="13">
    <source>
        <dbReference type="Proteomes" id="UP000462363"/>
    </source>
</evidence>
<dbReference type="GO" id="GO:0046872">
    <property type="term" value="F:metal ion binding"/>
    <property type="evidence" value="ECO:0007669"/>
    <property type="project" value="UniProtKB-KW"/>
</dbReference>
<dbReference type="AlphaFoldDB" id="A0A844F2K1"/>
<evidence type="ECO:0000256" key="6">
    <source>
        <dbReference type="ARBA" id="ARBA00022723"/>
    </source>
</evidence>
<dbReference type="GO" id="GO:0016491">
    <property type="term" value="F:oxidoreductase activity"/>
    <property type="evidence" value="ECO:0007669"/>
    <property type="project" value="UniProtKB-KW"/>
</dbReference>
<comment type="cofactor">
    <cofactor evidence="2">
        <name>[4Fe-4S] cluster</name>
        <dbReference type="ChEBI" id="CHEBI:49883"/>
    </cofactor>
</comment>
<keyword evidence="9" id="KW-0411">Iron-sulfur</keyword>
<evidence type="ECO:0000256" key="4">
    <source>
        <dbReference type="ARBA" id="ARBA00022630"/>
    </source>
</evidence>
<dbReference type="SUPFAM" id="SSF51971">
    <property type="entry name" value="Nucleotide-binding domain"/>
    <property type="match status" value="1"/>
</dbReference>
<evidence type="ECO:0000256" key="3">
    <source>
        <dbReference type="ARBA" id="ARBA00011048"/>
    </source>
</evidence>
<keyword evidence="4" id="KW-0285">Flavoprotein</keyword>
<evidence type="ECO:0000256" key="8">
    <source>
        <dbReference type="ARBA" id="ARBA00023004"/>
    </source>
</evidence>
<dbReference type="SUPFAM" id="SSF51905">
    <property type="entry name" value="FAD/NAD(P)-binding domain"/>
    <property type="match status" value="1"/>
</dbReference>
<dbReference type="PRINTS" id="PR00368">
    <property type="entry name" value="FADPNR"/>
</dbReference>
<evidence type="ECO:0000259" key="10">
    <source>
        <dbReference type="Pfam" id="PF00724"/>
    </source>
</evidence>
<dbReference type="InterPro" id="IPR036188">
    <property type="entry name" value="FAD/NAD-bd_sf"/>
</dbReference>
<dbReference type="EMBL" id="VUMB01000009">
    <property type="protein sequence ID" value="MSS39902.1"/>
    <property type="molecule type" value="Genomic_DNA"/>
</dbReference>
<dbReference type="PANTHER" id="PTHR42917">
    <property type="entry name" value="2,4-DIENOYL-COA REDUCTASE"/>
    <property type="match status" value="1"/>
</dbReference>
<dbReference type="GO" id="GO:0051536">
    <property type="term" value="F:iron-sulfur cluster binding"/>
    <property type="evidence" value="ECO:0007669"/>
    <property type="project" value="UniProtKB-KW"/>
</dbReference>
<accession>A0A844F2K1</accession>
<dbReference type="CDD" id="cd02803">
    <property type="entry name" value="OYE_like_FMN_family"/>
    <property type="match status" value="1"/>
</dbReference>
<evidence type="ECO:0000313" key="12">
    <source>
        <dbReference type="EMBL" id="MSS39902.1"/>
    </source>
</evidence>
<comment type="cofactor">
    <cofactor evidence="1">
        <name>FMN</name>
        <dbReference type="ChEBI" id="CHEBI:58210"/>
    </cofactor>
</comment>
<comment type="caution">
    <text evidence="12">The sequence shown here is derived from an EMBL/GenBank/DDBJ whole genome shotgun (WGS) entry which is preliminary data.</text>
</comment>
<keyword evidence="5" id="KW-0288">FMN</keyword>
<sequence length="639" mass="70175">MSYEALFSPFKVRGLELKNRIVLPGMNTKMAKNKHDIGEDMIAYHVARAKAGCALNIFECVALCPAPHAYMYMGLYTGHHVEQFKKLTDAVHEAGGKMGIQLWHGGFSPQMFFDETNTLETPDTLTVERIHEIVEEFGRGARLAVQAGFDAVEFHAAHSYLPHEFLSPGMNKRTDEYGGSFENRCRFCYEVVQAIRSNIPDDMPFFMRADCIDELMEQTMTEEEIVTFINKCAELGVDVADLSRGNATSFATVYEVPPFNLAHGFNIENIYNIKKQINIPVMGVGRINTGEMANKVIEEGKFDLVGIGRAQLADPNWITKVREGKEDLIRHCIGCDQGCYDAVINPKMKHITCTHNPGLCLEYQGMPKTDAPKKVMIVGGGMAGMIAAEVLKTRGHNPVIFEASDKLAGQFRLAGVAPMKQDWADAAEWEAKEVERLGIEVRLNTEVTAETIKEFNPDNVIIAVGSTYALPEIPGIDSPSVYSQYQVLKGEVNPTGRVAVIGCGLVGTEVAELLASRGAQVIAIERKGVGTGLSMLRRMFMSPEFKYYKIAKMSGTNVTALEQGKVHYIMTDRKTKEVTQGVLECDAAVICTGITARPSDGLKARCEELGIPVEVIGDAAGARDCTIATREGYDAGMAI</sequence>
<evidence type="ECO:0000259" key="11">
    <source>
        <dbReference type="Pfam" id="PF07992"/>
    </source>
</evidence>
<evidence type="ECO:0000256" key="1">
    <source>
        <dbReference type="ARBA" id="ARBA00001917"/>
    </source>
</evidence>
<dbReference type="Gene3D" id="3.50.50.60">
    <property type="entry name" value="FAD/NAD(P)-binding domain"/>
    <property type="match status" value="1"/>
</dbReference>
<dbReference type="SUPFAM" id="SSF51395">
    <property type="entry name" value="FMN-linked oxidoreductases"/>
    <property type="match status" value="1"/>
</dbReference>
<evidence type="ECO:0000256" key="5">
    <source>
        <dbReference type="ARBA" id="ARBA00022643"/>
    </source>
</evidence>
<dbReference type="InterPro" id="IPR051793">
    <property type="entry name" value="NADH:flavin_oxidoreductase"/>
</dbReference>
<dbReference type="GeneID" id="62695655"/>
<keyword evidence="6" id="KW-0479">Metal-binding</keyword>
<comment type="similarity">
    <text evidence="3">In the N-terminal section; belongs to the NADH:flavin oxidoreductase/NADH oxidase family.</text>
</comment>
<dbReference type="PANTHER" id="PTHR42917:SF2">
    <property type="entry name" value="2,4-DIENOYL-COA REDUCTASE [(2E)-ENOYL-COA-PRODUCING]"/>
    <property type="match status" value="1"/>
</dbReference>
<evidence type="ECO:0000256" key="7">
    <source>
        <dbReference type="ARBA" id="ARBA00023002"/>
    </source>
</evidence>
<dbReference type="Gene3D" id="3.40.50.720">
    <property type="entry name" value="NAD(P)-binding Rossmann-like Domain"/>
    <property type="match status" value="1"/>
</dbReference>
<feature type="domain" description="FAD/NAD(P)-binding" evidence="11">
    <location>
        <begin position="373"/>
        <end position="600"/>
    </location>
</feature>
<organism evidence="12 13">
    <name type="scientific">Clostridium scindens (strain JCM 10418 / VPI 12708)</name>
    <dbReference type="NCBI Taxonomy" id="29347"/>
    <lineage>
        <taxon>Bacteria</taxon>
        <taxon>Bacillati</taxon>
        <taxon>Bacillota</taxon>
        <taxon>Clostridia</taxon>
        <taxon>Lachnospirales</taxon>
        <taxon>Lachnospiraceae</taxon>
    </lineage>
</organism>
<dbReference type="InterPro" id="IPR001155">
    <property type="entry name" value="OxRdtase_FMN_N"/>
</dbReference>
<name>A0A844F2K1_CLOSV</name>
<dbReference type="Proteomes" id="UP000462363">
    <property type="component" value="Unassembled WGS sequence"/>
</dbReference>
<dbReference type="Pfam" id="PF00724">
    <property type="entry name" value="Oxidored_FMN"/>
    <property type="match status" value="1"/>
</dbReference>
<dbReference type="GO" id="GO:0010181">
    <property type="term" value="F:FMN binding"/>
    <property type="evidence" value="ECO:0007669"/>
    <property type="project" value="InterPro"/>
</dbReference>
<protein>
    <submittedName>
        <fullName evidence="12">NAD(P)-binding protein</fullName>
    </submittedName>
</protein>
<dbReference type="Gene3D" id="3.20.20.70">
    <property type="entry name" value="Aldolase class I"/>
    <property type="match status" value="1"/>
</dbReference>
<dbReference type="InterPro" id="IPR023753">
    <property type="entry name" value="FAD/NAD-binding_dom"/>
</dbReference>
<evidence type="ECO:0000256" key="9">
    <source>
        <dbReference type="ARBA" id="ARBA00023014"/>
    </source>
</evidence>
<dbReference type="RefSeq" id="WP_004607864.1">
    <property type="nucleotide sequence ID" value="NZ_AP024846.1"/>
</dbReference>
<feature type="domain" description="NADH:flavin oxidoreductase/NADH oxidase N-terminal" evidence="10">
    <location>
        <begin position="6"/>
        <end position="326"/>
    </location>
</feature>
<evidence type="ECO:0000256" key="2">
    <source>
        <dbReference type="ARBA" id="ARBA00001966"/>
    </source>
</evidence>